<reference evidence="1 2" key="1">
    <citation type="journal article" date="2011" name="PLoS Pathog.">
        <title>Endophytic Life Strategies Decoded by Genome and Transcriptome Analyses of the Mutualistic Root Symbiont Piriformospora indica.</title>
        <authorList>
            <person name="Zuccaro A."/>
            <person name="Lahrmann U."/>
            <person name="Guldener U."/>
            <person name="Langen G."/>
            <person name="Pfiffi S."/>
            <person name="Biedenkopf D."/>
            <person name="Wong P."/>
            <person name="Samans B."/>
            <person name="Grimm C."/>
            <person name="Basiewicz M."/>
            <person name="Murat C."/>
            <person name="Martin F."/>
            <person name="Kogel K.H."/>
        </authorList>
    </citation>
    <scope>NUCLEOTIDE SEQUENCE [LARGE SCALE GENOMIC DNA]</scope>
    <source>
        <strain evidence="1 2">DSM 11827</strain>
    </source>
</reference>
<organism evidence="1 2">
    <name type="scientific">Serendipita indica (strain DSM 11827)</name>
    <name type="common">Root endophyte fungus</name>
    <name type="synonym">Piriformospora indica</name>
    <dbReference type="NCBI Taxonomy" id="1109443"/>
    <lineage>
        <taxon>Eukaryota</taxon>
        <taxon>Fungi</taxon>
        <taxon>Dikarya</taxon>
        <taxon>Basidiomycota</taxon>
        <taxon>Agaricomycotina</taxon>
        <taxon>Agaricomycetes</taxon>
        <taxon>Sebacinales</taxon>
        <taxon>Serendipitaceae</taxon>
        <taxon>Serendipita</taxon>
    </lineage>
</organism>
<dbReference type="InParanoid" id="G4TDC8"/>
<dbReference type="AlphaFoldDB" id="G4TDC8"/>
<name>G4TDC8_SERID</name>
<keyword evidence="2" id="KW-1185">Reference proteome</keyword>
<gene>
    <name evidence="1" type="ORF">PIIN_03229</name>
</gene>
<protein>
    <submittedName>
        <fullName evidence="1">Uncharacterized protein</fullName>
    </submittedName>
</protein>
<dbReference type="Proteomes" id="UP000007148">
    <property type="component" value="Unassembled WGS sequence"/>
</dbReference>
<proteinExistence type="predicted"/>
<dbReference type="HOGENOM" id="CLU_055669_0_0_1"/>
<evidence type="ECO:0000313" key="2">
    <source>
        <dbReference type="Proteomes" id="UP000007148"/>
    </source>
</evidence>
<sequence length="433" mass="50293">MSYAFIHSILGIPLRSVSMQYSRAVNRLPVECWHEILRQAISVPFFFDVDPLETNPAAVFRRFYDEAPYWESEKTRTSLKLVCSFWNAFLEQYDYRYIKASHHTRNVPPEALQKAVRISLDMCRCSTCTDLLRPSQSESRYPWHDFVLSVDHGDMAPPWNVRILDVDSRNHADPILSMPSRLSNVRIISYTLGMEQNLFLVNPAQNIHEIDLAQILDTPNLAKLMNITTLHCHISHIYQIHLPQLRHLSIEGDLMILEEDSIADMLDWLRAHGKQLFTLFWPDEVGTGHISCNNIWTLCPNLRHIGFPCDIDWSPPNDDHQLSFLRLQARGSMCRICGKCRHLHLYEFQFQHCIPQLATAKLPTLGIPFTWRRMMSCNDWTIARQLIHDTSLFGVRLVDISGYTFSEAIIAVLEAERRGRRSHSSRDVYCDIF</sequence>
<dbReference type="EMBL" id="CAFZ01000052">
    <property type="protein sequence ID" value="CCA69330.1"/>
    <property type="molecule type" value="Genomic_DNA"/>
</dbReference>
<accession>G4TDC8</accession>
<evidence type="ECO:0000313" key="1">
    <source>
        <dbReference type="EMBL" id="CCA69330.1"/>
    </source>
</evidence>